<feature type="transmembrane region" description="Helical" evidence="4">
    <location>
        <begin position="82"/>
        <end position="100"/>
    </location>
</feature>
<dbReference type="AlphaFoldDB" id="A0A1T5GUJ3"/>
<feature type="domain" description="Major facilitator superfamily (MFS) profile" evidence="5">
    <location>
        <begin position="14"/>
        <end position="401"/>
    </location>
</feature>
<protein>
    <submittedName>
        <fullName evidence="6">Cyanate permease</fullName>
    </submittedName>
</protein>
<gene>
    <name evidence="6" type="ORF">SAMN06295920_12018</name>
</gene>
<dbReference type="InterPro" id="IPR036259">
    <property type="entry name" value="MFS_trans_sf"/>
</dbReference>
<keyword evidence="7" id="KW-1185">Reference proteome</keyword>
<feature type="transmembrane region" description="Helical" evidence="4">
    <location>
        <begin position="223"/>
        <end position="249"/>
    </location>
</feature>
<dbReference type="InterPro" id="IPR050327">
    <property type="entry name" value="Proton-linked_MCT"/>
</dbReference>
<keyword evidence="3 4" id="KW-0472">Membrane</keyword>
<feature type="transmembrane region" description="Helical" evidence="4">
    <location>
        <begin position="138"/>
        <end position="159"/>
    </location>
</feature>
<dbReference type="EMBL" id="FUYM01000020">
    <property type="protein sequence ID" value="SKC12075.1"/>
    <property type="molecule type" value="Genomic_DNA"/>
</dbReference>
<evidence type="ECO:0000256" key="3">
    <source>
        <dbReference type="ARBA" id="ARBA00023136"/>
    </source>
</evidence>
<dbReference type="PANTHER" id="PTHR11360">
    <property type="entry name" value="MONOCARBOXYLATE TRANSPORTER"/>
    <property type="match status" value="1"/>
</dbReference>
<dbReference type="Gene3D" id="1.20.1250.20">
    <property type="entry name" value="MFS general substrate transporter like domains"/>
    <property type="match status" value="2"/>
</dbReference>
<dbReference type="SUPFAM" id="SSF103473">
    <property type="entry name" value="MFS general substrate transporter"/>
    <property type="match status" value="1"/>
</dbReference>
<dbReference type="RefSeq" id="WP_079650938.1">
    <property type="nucleotide sequence ID" value="NZ_FUYM01000020.1"/>
</dbReference>
<accession>A0A1T5GUJ3</accession>
<proteinExistence type="predicted"/>
<dbReference type="PROSITE" id="PS50850">
    <property type="entry name" value="MFS"/>
    <property type="match status" value="1"/>
</dbReference>
<evidence type="ECO:0000313" key="6">
    <source>
        <dbReference type="EMBL" id="SKC12075.1"/>
    </source>
</evidence>
<feature type="transmembrane region" description="Helical" evidence="4">
    <location>
        <begin position="345"/>
        <end position="366"/>
    </location>
</feature>
<organism evidence="6 7">
    <name type="scientific">Rhizorhabdus histidinilytica</name>
    <dbReference type="NCBI Taxonomy" id="439228"/>
    <lineage>
        <taxon>Bacteria</taxon>
        <taxon>Pseudomonadati</taxon>
        <taxon>Pseudomonadota</taxon>
        <taxon>Alphaproteobacteria</taxon>
        <taxon>Sphingomonadales</taxon>
        <taxon>Sphingomonadaceae</taxon>
        <taxon>Rhizorhabdus</taxon>
    </lineage>
</organism>
<feature type="transmembrane region" description="Helical" evidence="4">
    <location>
        <begin position="106"/>
        <end position="126"/>
    </location>
</feature>
<feature type="transmembrane region" description="Helical" evidence="4">
    <location>
        <begin position="171"/>
        <end position="192"/>
    </location>
</feature>
<evidence type="ECO:0000313" key="7">
    <source>
        <dbReference type="Proteomes" id="UP000189818"/>
    </source>
</evidence>
<dbReference type="Pfam" id="PF07690">
    <property type="entry name" value="MFS_1"/>
    <property type="match status" value="1"/>
</dbReference>
<sequence>MGLKQLEVVRRAPLILAAGVGLACSAMALPFYAVGSLTKPLTEVNGWSRSDVQTAILLSVGIGAAVAPLVGRLVERYGPRRIAIGGLIGVSASFLVAAAAGSSILIFHAAFVMMAILGAGSSPVSWTRGIATSFQRELGLALGLTLTGTGICAILAPQFTTWMIARFGVQAAIAGLGLIPLIIALPLVLLFFHPVQPGAERPDEPIVVRSGLSLAEARGTYRFWALFTSVACIYLAQAGIITNLIPAIGDRGFSPQDAANFQGVLGISIIVGRIGIGLLLDRIWAPAVAAVVTSLPVVACLMIPGSTGYLPILLSTILLGLATGAELDFLAFLTARYFGSRDYATIYAVIYAALAIAGGIAPLAFAKFYDHFGSYTPAFHVAAGLYAVGSLLVLTLGRYPKGFAHATD</sequence>
<reference evidence="7" key="1">
    <citation type="submission" date="2017-02" db="EMBL/GenBank/DDBJ databases">
        <authorList>
            <person name="Varghese N."/>
            <person name="Submissions S."/>
        </authorList>
    </citation>
    <scope>NUCLEOTIDE SEQUENCE [LARGE SCALE GENOMIC DNA]</scope>
    <source>
        <strain evidence="7">UM2</strain>
    </source>
</reference>
<feature type="transmembrane region" description="Helical" evidence="4">
    <location>
        <begin position="12"/>
        <end position="32"/>
    </location>
</feature>
<evidence type="ECO:0000256" key="1">
    <source>
        <dbReference type="ARBA" id="ARBA00022692"/>
    </source>
</evidence>
<feature type="transmembrane region" description="Helical" evidence="4">
    <location>
        <begin position="52"/>
        <end position="70"/>
    </location>
</feature>
<dbReference type="InterPro" id="IPR011701">
    <property type="entry name" value="MFS"/>
</dbReference>
<name>A0A1T5GUJ3_9SPHN</name>
<feature type="transmembrane region" description="Helical" evidence="4">
    <location>
        <begin position="378"/>
        <end position="397"/>
    </location>
</feature>
<dbReference type="PROSITE" id="PS51257">
    <property type="entry name" value="PROKAR_LIPOPROTEIN"/>
    <property type="match status" value="1"/>
</dbReference>
<feature type="transmembrane region" description="Helical" evidence="4">
    <location>
        <begin position="312"/>
        <end position="333"/>
    </location>
</feature>
<dbReference type="InterPro" id="IPR020846">
    <property type="entry name" value="MFS_dom"/>
</dbReference>
<dbReference type="GO" id="GO:0022857">
    <property type="term" value="F:transmembrane transporter activity"/>
    <property type="evidence" value="ECO:0007669"/>
    <property type="project" value="InterPro"/>
</dbReference>
<feature type="transmembrane region" description="Helical" evidence="4">
    <location>
        <begin position="287"/>
        <end position="306"/>
    </location>
</feature>
<keyword evidence="2 4" id="KW-1133">Transmembrane helix</keyword>
<dbReference type="STRING" id="439228.SAMN06295920_12018"/>
<dbReference type="PANTHER" id="PTHR11360:SF290">
    <property type="entry name" value="MONOCARBOXYLATE MFS PERMEASE"/>
    <property type="match status" value="1"/>
</dbReference>
<keyword evidence="1 4" id="KW-0812">Transmembrane</keyword>
<evidence type="ECO:0000256" key="2">
    <source>
        <dbReference type="ARBA" id="ARBA00022989"/>
    </source>
</evidence>
<evidence type="ECO:0000259" key="5">
    <source>
        <dbReference type="PROSITE" id="PS50850"/>
    </source>
</evidence>
<evidence type="ECO:0000256" key="4">
    <source>
        <dbReference type="SAM" id="Phobius"/>
    </source>
</evidence>
<dbReference type="Proteomes" id="UP000189818">
    <property type="component" value="Unassembled WGS sequence"/>
</dbReference>
<dbReference type="OrthoDB" id="9796632at2"/>
<feature type="transmembrane region" description="Helical" evidence="4">
    <location>
        <begin position="261"/>
        <end position="280"/>
    </location>
</feature>